<dbReference type="SUPFAM" id="SSF51735">
    <property type="entry name" value="NAD(P)-binding Rossmann-fold domains"/>
    <property type="match status" value="1"/>
</dbReference>
<evidence type="ECO:0000313" key="4">
    <source>
        <dbReference type="EMBL" id="KAK7053575.1"/>
    </source>
</evidence>
<protein>
    <submittedName>
        <fullName evidence="4">3Beta-HSD domain-containing protein</fullName>
    </submittedName>
</protein>
<dbReference type="PANTHER" id="PTHR43245">
    <property type="entry name" value="BIFUNCTIONAL POLYMYXIN RESISTANCE PROTEIN ARNA"/>
    <property type="match status" value="1"/>
</dbReference>
<gene>
    <name evidence="4" type="ORF">R3P38DRAFT_2851032</name>
</gene>
<proteinExistence type="inferred from homology"/>
<accession>A0AAW0DN87</accession>
<comment type="caution">
    <text evidence="4">The sequence shown here is derived from an EMBL/GenBank/DDBJ whole genome shotgun (WGS) entry which is preliminary data.</text>
</comment>
<comment type="similarity">
    <text evidence="1">Belongs to the 3-beta-HSD family.</text>
</comment>
<dbReference type="InterPro" id="IPR036291">
    <property type="entry name" value="NAD(P)-bd_dom_sf"/>
</dbReference>
<dbReference type="EMBL" id="JAWWNJ010000006">
    <property type="protein sequence ID" value="KAK7053575.1"/>
    <property type="molecule type" value="Genomic_DNA"/>
</dbReference>
<dbReference type="Proteomes" id="UP001362999">
    <property type="component" value="Unassembled WGS sequence"/>
</dbReference>
<keyword evidence="2" id="KW-0560">Oxidoreductase</keyword>
<feature type="domain" description="3-beta hydroxysteroid dehydrogenase/isomerase" evidence="3">
    <location>
        <begin position="122"/>
        <end position="300"/>
    </location>
</feature>
<reference evidence="4 5" key="1">
    <citation type="journal article" date="2024" name="J Genomics">
        <title>Draft genome sequencing and assembly of Favolaschia claudopus CIRM-BRFM 2984 isolated from oak limbs.</title>
        <authorList>
            <person name="Navarro D."/>
            <person name="Drula E."/>
            <person name="Chaduli D."/>
            <person name="Cazenave R."/>
            <person name="Ahrendt S."/>
            <person name="Wang J."/>
            <person name="Lipzen A."/>
            <person name="Daum C."/>
            <person name="Barry K."/>
            <person name="Grigoriev I.V."/>
            <person name="Favel A."/>
            <person name="Rosso M.N."/>
            <person name="Martin F."/>
        </authorList>
    </citation>
    <scope>NUCLEOTIDE SEQUENCE [LARGE SCALE GENOMIC DNA]</scope>
    <source>
        <strain evidence="4 5">CIRM-BRFM 2984</strain>
    </source>
</reference>
<evidence type="ECO:0000313" key="5">
    <source>
        <dbReference type="Proteomes" id="UP001362999"/>
    </source>
</evidence>
<dbReference type="GO" id="GO:0016616">
    <property type="term" value="F:oxidoreductase activity, acting on the CH-OH group of donors, NAD or NADP as acceptor"/>
    <property type="evidence" value="ECO:0007669"/>
    <property type="project" value="InterPro"/>
</dbReference>
<dbReference type="GO" id="GO:0006694">
    <property type="term" value="P:steroid biosynthetic process"/>
    <property type="evidence" value="ECO:0007669"/>
    <property type="project" value="InterPro"/>
</dbReference>
<dbReference type="AlphaFoldDB" id="A0AAW0DN87"/>
<evidence type="ECO:0000259" key="3">
    <source>
        <dbReference type="Pfam" id="PF01073"/>
    </source>
</evidence>
<dbReference type="Pfam" id="PF01073">
    <property type="entry name" value="3Beta_HSD"/>
    <property type="match status" value="1"/>
</dbReference>
<dbReference type="InterPro" id="IPR050177">
    <property type="entry name" value="Lipid_A_modif_metabolic_enz"/>
</dbReference>
<evidence type="ECO:0000256" key="1">
    <source>
        <dbReference type="ARBA" id="ARBA00009219"/>
    </source>
</evidence>
<name>A0AAW0DN87_9AGAR</name>
<keyword evidence="5" id="KW-1185">Reference proteome</keyword>
<evidence type="ECO:0000256" key="2">
    <source>
        <dbReference type="ARBA" id="ARBA00023002"/>
    </source>
</evidence>
<dbReference type="InterPro" id="IPR002225">
    <property type="entry name" value="3Beta_OHSteriod_DH/Estase"/>
</dbReference>
<dbReference type="Gene3D" id="3.40.50.720">
    <property type="entry name" value="NAD(P)-binding Rossmann-like Domain"/>
    <property type="match status" value="1"/>
</dbReference>
<dbReference type="PANTHER" id="PTHR43245:SF51">
    <property type="entry name" value="SHORT CHAIN DEHYDROGENASE_REDUCTASE FAMILY 42E, MEMBER 2"/>
    <property type="match status" value="1"/>
</dbReference>
<organism evidence="4 5">
    <name type="scientific">Favolaschia claudopus</name>
    <dbReference type="NCBI Taxonomy" id="2862362"/>
    <lineage>
        <taxon>Eukaryota</taxon>
        <taxon>Fungi</taxon>
        <taxon>Dikarya</taxon>
        <taxon>Basidiomycota</taxon>
        <taxon>Agaricomycotina</taxon>
        <taxon>Agaricomycetes</taxon>
        <taxon>Agaricomycetidae</taxon>
        <taxon>Agaricales</taxon>
        <taxon>Marasmiineae</taxon>
        <taxon>Mycenaceae</taxon>
        <taxon>Favolaschia</taxon>
    </lineage>
</organism>
<sequence length="405" mass="44455">MSTQRTNESYLVVGGGTATGEAIASQLLYRGERRVSIFDGVPLAPEQTKRFGSGLNAIFVGNILELKSVVDAVKASAATCIIHVGAITTAEASAAVYPTQRPPNLTPEQREKFLADHMAFHKQVNMEGTRNLLSAALEDSTVTQLVYIGSADIVFNGKERPMLREVDAPYPDNCLKSLEPQQHAERMVLSFNGVNALRTAVIRPAMPFGPSVGSAAILRRFQAAPQFAGIQLGDNTNLADRTYVANTAHAAILAADRLAPAHPQHELVAGRAFFITNDDPRPFWDFYRALWVAIGGAEPKKVVADQTFMSVMAGVKDFVAKVKREKSPNAQMKIKCMSATRTYDISLAKEVLGYKPIVSYDEGIRQVAEWWLEQQLRLCKEQGSNVPPPYSYNEAVFFAEKSPFF</sequence>